<dbReference type="PROSITE" id="PS00284">
    <property type="entry name" value="SERPIN"/>
    <property type="match status" value="1"/>
</dbReference>
<dbReference type="InterPro" id="IPR023796">
    <property type="entry name" value="Serpin_dom"/>
</dbReference>
<dbReference type="InterPro" id="IPR000215">
    <property type="entry name" value="Serpin_fam"/>
</dbReference>
<dbReference type="Gene3D" id="3.30.497.10">
    <property type="entry name" value="Antithrombin, subunit I, domain 2"/>
    <property type="match status" value="1"/>
</dbReference>
<sequence>MVIRPLLVSGIFAALMSSTTLVQWIEKLKNTLSVKTIVTLPKFKLEMKSELSEPISRLGMKIPFSNEADFSEMTDEPLAIDGIIHQTFLEVDEKGTEAAAATALGIVVTASARKKEPKPVIFKADHPFFFLIRDRRTDAILFMGRYVKPEG</sequence>
<dbReference type="Pfam" id="PF00079">
    <property type="entry name" value="Serpin"/>
    <property type="match status" value="1"/>
</dbReference>
<organism evidence="2 3">
    <name type="scientific">Parasphingorhabdus cellanae</name>
    <dbReference type="NCBI Taxonomy" id="2806553"/>
    <lineage>
        <taxon>Bacteria</taxon>
        <taxon>Pseudomonadati</taxon>
        <taxon>Pseudomonadota</taxon>
        <taxon>Alphaproteobacteria</taxon>
        <taxon>Sphingomonadales</taxon>
        <taxon>Sphingomonadaceae</taxon>
        <taxon>Parasphingorhabdus</taxon>
    </lineage>
</organism>
<evidence type="ECO:0000259" key="1">
    <source>
        <dbReference type="Pfam" id="PF00079"/>
    </source>
</evidence>
<accession>A0ABX7SZ62</accession>
<dbReference type="InterPro" id="IPR036186">
    <property type="entry name" value="Serpin_sf"/>
</dbReference>
<keyword evidence="3" id="KW-1185">Reference proteome</keyword>
<dbReference type="PANTHER" id="PTHR11461:SF211">
    <property type="entry name" value="GH10112P-RELATED"/>
    <property type="match status" value="1"/>
</dbReference>
<feature type="domain" description="Serpin" evidence="1">
    <location>
        <begin position="15"/>
        <end position="149"/>
    </location>
</feature>
<proteinExistence type="predicted"/>
<dbReference type="PANTHER" id="PTHR11461">
    <property type="entry name" value="SERINE PROTEASE INHIBITOR, SERPIN"/>
    <property type="match status" value="1"/>
</dbReference>
<dbReference type="InterPro" id="IPR023795">
    <property type="entry name" value="Serpin_CS"/>
</dbReference>
<dbReference type="InterPro" id="IPR042185">
    <property type="entry name" value="Serpin_sf_2"/>
</dbReference>
<dbReference type="Gene3D" id="2.30.39.10">
    <property type="entry name" value="Alpha-1-antitrypsin, domain 1"/>
    <property type="match status" value="1"/>
</dbReference>
<dbReference type="SUPFAM" id="SSF56574">
    <property type="entry name" value="Serpins"/>
    <property type="match status" value="1"/>
</dbReference>
<dbReference type="RefSeq" id="WP_207986393.1">
    <property type="nucleotide sequence ID" value="NZ_CP071794.1"/>
</dbReference>
<reference evidence="2 3" key="1">
    <citation type="submission" date="2021-03" db="EMBL/GenBank/DDBJ databases">
        <title>Complete genome of Parasphingorhabdus_sp.JHSY0214.</title>
        <authorList>
            <person name="Yoo J.H."/>
            <person name="Bae J.W."/>
        </authorList>
    </citation>
    <scope>NUCLEOTIDE SEQUENCE [LARGE SCALE GENOMIC DNA]</scope>
    <source>
        <strain evidence="2 3">JHSY0214</strain>
    </source>
</reference>
<name>A0ABX7SZ62_9SPHN</name>
<protein>
    <recommendedName>
        <fullName evidence="1">Serpin domain-containing protein</fullName>
    </recommendedName>
</protein>
<dbReference type="EMBL" id="CP071794">
    <property type="protein sequence ID" value="QTD54559.1"/>
    <property type="molecule type" value="Genomic_DNA"/>
</dbReference>
<dbReference type="Proteomes" id="UP000663923">
    <property type="component" value="Chromosome"/>
</dbReference>
<evidence type="ECO:0000313" key="2">
    <source>
        <dbReference type="EMBL" id="QTD54559.1"/>
    </source>
</evidence>
<dbReference type="InterPro" id="IPR042178">
    <property type="entry name" value="Serpin_sf_1"/>
</dbReference>
<evidence type="ECO:0000313" key="3">
    <source>
        <dbReference type="Proteomes" id="UP000663923"/>
    </source>
</evidence>
<gene>
    <name evidence="2" type="ORF">J4G78_09685</name>
</gene>